<evidence type="ECO:0000256" key="6">
    <source>
        <dbReference type="ARBA" id="ARBA00022790"/>
    </source>
</evidence>
<dbReference type="PROSITE" id="PS50250">
    <property type="entry name" value="PCI"/>
    <property type="match status" value="1"/>
</dbReference>
<evidence type="ECO:0000256" key="1">
    <source>
        <dbReference type="ARBA" id="ARBA00004123"/>
    </source>
</evidence>
<dbReference type="GO" id="GO:0006511">
    <property type="term" value="P:ubiquitin-dependent protein catabolic process"/>
    <property type="evidence" value="ECO:0007669"/>
    <property type="project" value="TreeGrafter"/>
</dbReference>
<dbReference type="PANTHER" id="PTHR10758">
    <property type="entry name" value="26S PROTEASOME NON-ATPASE REGULATORY SUBUNIT 3/COP9 SIGNALOSOME COMPLEX SUBUNIT 3"/>
    <property type="match status" value="1"/>
</dbReference>
<keyword evidence="6" id="KW-0736">Signalosome</keyword>
<dbReference type="SMART" id="SM00088">
    <property type="entry name" value="PINT"/>
    <property type="match status" value="1"/>
</dbReference>
<evidence type="ECO:0000256" key="4">
    <source>
        <dbReference type="ARBA" id="ARBA00014878"/>
    </source>
</evidence>
<evidence type="ECO:0000256" key="7">
    <source>
        <dbReference type="ARBA" id="ARBA00023242"/>
    </source>
</evidence>
<evidence type="ECO:0000313" key="9">
    <source>
        <dbReference type="EMBL" id="MBY25162.1"/>
    </source>
</evidence>
<dbReference type="GO" id="GO:0008180">
    <property type="term" value="C:COP9 signalosome"/>
    <property type="evidence" value="ECO:0007669"/>
    <property type="project" value="UniProtKB-KW"/>
</dbReference>
<reference evidence="9" key="1">
    <citation type="submission" date="2018-04" db="EMBL/GenBank/DDBJ databases">
        <title>Transcriptome of Schizaphis graminum biotype I.</title>
        <authorList>
            <person name="Scully E.D."/>
            <person name="Geib S.M."/>
            <person name="Palmer N.A."/>
            <person name="Koch K."/>
            <person name="Bradshaw J."/>
            <person name="Heng-Moss T."/>
            <person name="Sarath G."/>
        </authorList>
    </citation>
    <scope>NUCLEOTIDE SEQUENCE</scope>
</reference>
<dbReference type="Pfam" id="PF01399">
    <property type="entry name" value="PCI"/>
    <property type="match status" value="1"/>
</dbReference>
<comment type="similarity">
    <text evidence="3">Belongs to the CSN3 family.</text>
</comment>
<dbReference type="Pfam" id="PF22788">
    <property type="entry name" value="COP9_hel_rpt"/>
    <property type="match status" value="1"/>
</dbReference>
<feature type="domain" description="PCI" evidence="8">
    <location>
        <begin position="210"/>
        <end position="378"/>
    </location>
</feature>
<keyword evidence="7" id="KW-0539">Nucleus</keyword>
<dbReference type="InterPro" id="IPR011990">
    <property type="entry name" value="TPR-like_helical_dom_sf"/>
</dbReference>
<proteinExistence type="inferred from homology"/>
<dbReference type="Gene3D" id="1.25.40.570">
    <property type="match status" value="1"/>
</dbReference>
<dbReference type="AlphaFoldDB" id="A0A2S2P718"/>
<dbReference type="InterPro" id="IPR000717">
    <property type="entry name" value="PCI_dom"/>
</dbReference>
<evidence type="ECO:0000259" key="8">
    <source>
        <dbReference type="PROSITE" id="PS50250"/>
    </source>
</evidence>
<dbReference type="SUPFAM" id="SSF46785">
    <property type="entry name" value="Winged helix' DNA-binding domain"/>
    <property type="match status" value="1"/>
</dbReference>
<gene>
    <name evidence="9" type="primary">COPS3</name>
    <name evidence="9" type="ORF">g.60802</name>
</gene>
<dbReference type="InterPro" id="IPR036390">
    <property type="entry name" value="WH_DNA-bd_sf"/>
</dbReference>
<organism evidence="9">
    <name type="scientific">Schizaphis graminum</name>
    <name type="common">Green bug aphid</name>
    <dbReference type="NCBI Taxonomy" id="13262"/>
    <lineage>
        <taxon>Eukaryota</taxon>
        <taxon>Metazoa</taxon>
        <taxon>Ecdysozoa</taxon>
        <taxon>Arthropoda</taxon>
        <taxon>Hexapoda</taxon>
        <taxon>Insecta</taxon>
        <taxon>Pterygota</taxon>
        <taxon>Neoptera</taxon>
        <taxon>Paraneoptera</taxon>
        <taxon>Hemiptera</taxon>
        <taxon>Sternorrhyncha</taxon>
        <taxon>Aphidomorpha</taxon>
        <taxon>Aphidoidea</taxon>
        <taxon>Aphididae</taxon>
        <taxon>Aphidini</taxon>
        <taxon>Schizaphis</taxon>
    </lineage>
</organism>
<comment type="subcellular location">
    <subcellularLocation>
        <location evidence="2">Cytoplasm</location>
    </subcellularLocation>
    <subcellularLocation>
        <location evidence="1">Nucleus</location>
    </subcellularLocation>
</comment>
<dbReference type="GO" id="GO:0005737">
    <property type="term" value="C:cytoplasm"/>
    <property type="evidence" value="ECO:0007669"/>
    <property type="project" value="UniProtKB-SubCell"/>
</dbReference>
<sequence>MDSDMAVPQLDQFVLTVRNLANSGDNRELTEYLSKQSETLHKYVSNLDSVLEALDVHENSITVLTVLGVKATAQKPPDIPGVQYHTAIATQINDFVITISEDELRVLAEPLANVMKSMLTNLGDMEKPMSAIPIIRRAICKLQEKPYQLTQLHCLLCQACLMSNNLKPALSLLDQDIYVLGTDEPGVIFDPKFFLSYYYLGGVIYTAMKNYSRAITFFEIALTTLLPVLSQVMVESYKKFVLVSIIHLGTVPTLPKLSPALIERVLKPVCQAYLDIIPAYQSGDPEELQRTISKYHDVYIRDNNKGLVKQVVKALHRKNIHKLTNTFLNMSISDLAQRINLPNIVEAEEHLMSMIESGEIYGKINRKEGTIMFNDPPKKYEDPSVLKKILDEITNKISFSSTVQMMDEAILINPAFVKKTSSEDDGLSLGQSSSKSYQA</sequence>
<dbReference type="SUPFAM" id="SSF48452">
    <property type="entry name" value="TPR-like"/>
    <property type="match status" value="1"/>
</dbReference>
<name>A0A2S2P718_SCHGA</name>
<evidence type="ECO:0000256" key="2">
    <source>
        <dbReference type="ARBA" id="ARBA00004496"/>
    </source>
</evidence>
<evidence type="ECO:0000256" key="5">
    <source>
        <dbReference type="ARBA" id="ARBA00022490"/>
    </source>
</evidence>
<dbReference type="InterPro" id="IPR050756">
    <property type="entry name" value="CSN3"/>
</dbReference>
<dbReference type="PANTHER" id="PTHR10758:SF1">
    <property type="entry name" value="COP9 SIGNALOSOME COMPLEX SUBUNIT 3"/>
    <property type="match status" value="1"/>
</dbReference>
<protein>
    <recommendedName>
        <fullName evidence="4">COP9 signalosome complex subunit 3</fullName>
    </recommendedName>
</protein>
<dbReference type="EMBL" id="GGMR01012543">
    <property type="protein sequence ID" value="MBY25162.1"/>
    <property type="molecule type" value="Transcribed_RNA"/>
</dbReference>
<dbReference type="InterPro" id="IPR055089">
    <property type="entry name" value="COP9_N"/>
</dbReference>
<evidence type="ECO:0000256" key="3">
    <source>
        <dbReference type="ARBA" id="ARBA00007084"/>
    </source>
</evidence>
<accession>A0A2S2P718</accession>
<keyword evidence="5" id="KW-0963">Cytoplasm</keyword>